<dbReference type="AlphaFoldDB" id="A0A2J6SVZ2"/>
<protein>
    <submittedName>
        <fullName evidence="1">Uncharacterized protein</fullName>
    </submittedName>
</protein>
<reference evidence="1 2" key="1">
    <citation type="submission" date="2016-04" db="EMBL/GenBank/DDBJ databases">
        <title>A degradative enzymes factory behind the ericoid mycorrhizal symbiosis.</title>
        <authorList>
            <consortium name="DOE Joint Genome Institute"/>
            <person name="Martino E."/>
            <person name="Morin E."/>
            <person name="Grelet G."/>
            <person name="Kuo A."/>
            <person name="Kohler A."/>
            <person name="Daghino S."/>
            <person name="Barry K."/>
            <person name="Choi C."/>
            <person name="Cichocki N."/>
            <person name="Clum A."/>
            <person name="Copeland A."/>
            <person name="Hainaut M."/>
            <person name="Haridas S."/>
            <person name="Labutti K."/>
            <person name="Lindquist E."/>
            <person name="Lipzen A."/>
            <person name="Khouja H.-R."/>
            <person name="Murat C."/>
            <person name="Ohm R."/>
            <person name="Olson A."/>
            <person name="Spatafora J."/>
            <person name="Veneault-Fourrey C."/>
            <person name="Henrissat B."/>
            <person name="Grigoriev I."/>
            <person name="Martin F."/>
            <person name="Perotto S."/>
        </authorList>
    </citation>
    <scope>NUCLEOTIDE SEQUENCE [LARGE SCALE GENOMIC DNA]</scope>
    <source>
        <strain evidence="1 2">E</strain>
    </source>
</reference>
<dbReference type="GeneID" id="36591742"/>
<sequence>MDQIRAKYDTKITTCILQTPPIVMGLEFWGRFKHLCERGEIACPLQYEDGRKEKERLNRAHQLGAGNTLALLDLQQSLLSWDTPETSTTPTTKIEQSTVRSIDGTEVYPRQTTGRRHRLPLLRLDSPPRTANFWIKSNRTKNEKHRFGDKWCLQERCEVASGYWEQRGDAK</sequence>
<gene>
    <name evidence="1" type="ORF">K444DRAFT_633822</name>
</gene>
<keyword evidence="2" id="KW-1185">Reference proteome</keyword>
<dbReference type="RefSeq" id="XP_024731840.1">
    <property type="nucleotide sequence ID" value="XM_024883665.1"/>
</dbReference>
<dbReference type="Proteomes" id="UP000235371">
    <property type="component" value="Unassembled WGS sequence"/>
</dbReference>
<dbReference type="InParanoid" id="A0A2J6SVZ2"/>
<organism evidence="1 2">
    <name type="scientific">Hyaloscypha bicolor E</name>
    <dbReference type="NCBI Taxonomy" id="1095630"/>
    <lineage>
        <taxon>Eukaryota</taxon>
        <taxon>Fungi</taxon>
        <taxon>Dikarya</taxon>
        <taxon>Ascomycota</taxon>
        <taxon>Pezizomycotina</taxon>
        <taxon>Leotiomycetes</taxon>
        <taxon>Helotiales</taxon>
        <taxon>Hyaloscyphaceae</taxon>
        <taxon>Hyaloscypha</taxon>
        <taxon>Hyaloscypha bicolor</taxon>
    </lineage>
</organism>
<accession>A0A2J6SVZ2</accession>
<evidence type="ECO:0000313" key="2">
    <source>
        <dbReference type="Proteomes" id="UP000235371"/>
    </source>
</evidence>
<name>A0A2J6SVZ2_9HELO</name>
<evidence type="ECO:0000313" key="1">
    <source>
        <dbReference type="EMBL" id="PMD54936.1"/>
    </source>
</evidence>
<proteinExistence type="predicted"/>
<dbReference type="EMBL" id="KZ613856">
    <property type="protein sequence ID" value="PMD54936.1"/>
    <property type="molecule type" value="Genomic_DNA"/>
</dbReference>